<protein>
    <recommendedName>
        <fullName evidence="3">ASCH domain-containing protein</fullName>
    </recommendedName>
</protein>
<dbReference type="InterPro" id="IPR015947">
    <property type="entry name" value="PUA-like_sf"/>
</dbReference>
<dbReference type="EMBL" id="BMCP01000001">
    <property type="protein sequence ID" value="GGE33722.1"/>
    <property type="molecule type" value="Genomic_DNA"/>
</dbReference>
<reference evidence="1" key="1">
    <citation type="journal article" date="2014" name="Int. J. Syst. Evol. Microbiol.">
        <title>Complete genome sequence of Corynebacterium casei LMG S-19264T (=DSM 44701T), isolated from a smear-ripened cheese.</title>
        <authorList>
            <consortium name="US DOE Joint Genome Institute (JGI-PGF)"/>
            <person name="Walter F."/>
            <person name="Albersmeier A."/>
            <person name="Kalinowski J."/>
            <person name="Ruckert C."/>
        </authorList>
    </citation>
    <scope>NUCLEOTIDE SEQUENCE</scope>
    <source>
        <strain evidence="1">CCM 7684</strain>
    </source>
</reference>
<accession>A0A8J2YG58</accession>
<dbReference type="RefSeq" id="WP_188408466.1">
    <property type="nucleotide sequence ID" value="NZ_BMCP01000001.1"/>
</dbReference>
<comment type="caution">
    <text evidence="1">The sequence shown here is derived from an EMBL/GenBank/DDBJ whole genome shotgun (WGS) entry which is preliminary data.</text>
</comment>
<name>A0A8J2YG58_9RHOB</name>
<evidence type="ECO:0000313" key="1">
    <source>
        <dbReference type="EMBL" id="GGE33722.1"/>
    </source>
</evidence>
<reference evidence="1" key="2">
    <citation type="submission" date="2020-09" db="EMBL/GenBank/DDBJ databases">
        <authorList>
            <person name="Sun Q."/>
            <person name="Sedlacek I."/>
        </authorList>
    </citation>
    <scope>NUCLEOTIDE SEQUENCE</scope>
    <source>
        <strain evidence="1">CCM 7684</strain>
    </source>
</reference>
<organism evidence="1 2">
    <name type="scientific">Agaricicola taiwanensis</name>
    <dbReference type="NCBI Taxonomy" id="591372"/>
    <lineage>
        <taxon>Bacteria</taxon>
        <taxon>Pseudomonadati</taxon>
        <taxon>Pseudomonadota</taxon>
        <taxon>Alphaproteobacteria</taxon>
        <taxon>Rhodobacterales</taxon>
        <taxon>Paracoccaceae</taxon>
        <taxon>Agaricicola</taxon>
    </lineage>
</organism>
<evidence type="ECO:0008006" key="3">
    <source>
        <dbReference type="Google" id="ProtNLM"/>
    </source>
</evidence>
<gene>
    <name evidence="1" type="ORF">GCM10007276_08830</name>
</gene>
<keyword evidence="2" id="KW-1185">Reference proteome</keyword>
<sequence>MKVTKALIIADPWIGYILDGSKTWEMRSTGASHRGWFGLIRKGSGAVYAAARLADVGAPLSSAEMIASFDKHRIPEEMIRSGAVEKWNTPWKLADIRRFRKPVPYRHKSGAVTWVHLDEDVSRAIAIELGSEVGTESLSVVTSVSPPKQQKTPSSPILATRVESSKTAGALLGEVKLTAGNIRNSHIYLRDLFDRFPEEAVGGSNRHEKAAREVIVDWGGASPAQTDLDGSKKLFRSRGWIRTFFEANDASAGDRVQVQETGPYSYRVRVKKRGGAR</sequence>
<dbReference type="Proteomes" id="UP000602745">
    <property type="component" value="Unassembled WGS sequence"/>
</dbReference>
<evidence type="ECO:0000313" key="2">
    <source>
        <dbReference type="Proteomes" id="UP000602745"/>
    </source>
</evidence>
<dbReference type="Gene3D" id="2.30.130.30">
    <property type="entry name" value="Hypothetical protein"/>
    <property type="match status" value="1"/>
</dbReference>
<dbReference type="AlphaFoldDB" id="A0A8J2YG58"/>
<dbReference type="SUPFAM" id="SSF88697">
    <property type="entry name" value="PUA domain-like"/>
    <property type="match status" value="1"/>
</dbReference>
<proteinExistence type="predicted"/>